<sequence length="589" mass="67013">MNHDPTIGKFYYMLLSLLIIVFACYTMFSMVGQPRTKQRFSLKNWIVGGSLVLGLGLWTMHVVSMLGSDYLIVLDMKMLYALIGCSALTYFGIMNLWSKCALNIRLLTSSIYISVGAAALHYVTMLSGEIRNCEVDYPLLILSFIIIYLGTFFSLYLFMLKRQTYKMISSAVLGASAMALHQIGLMALKIEHVEVVTTDRLNNYLLLLAFLLGIATLLIFSFTFTTWYAARKYNEMNVQYKLLVENSLDMIAMIKNNKWTFINKAGLRMFEAKQADELIGKPVRQFLHVKHHEQLSRWLHDEESEPNEVQQKPMELEWQTVKGTQLYTEIVRSSTSLSGEWIIQVIIRDISERKKNEELMINSEKLYIAGQLAAGIAHEIRNPLTSLKGFLQLITTGRADNRNYYDIMKSELVRIEAIVSELLMLSKPQVYDLAEQDIRKMLSETVALLETEAILHNIEMVLQMDQQPLWVMGVENQIKQVFINVIKNAIEVMAHGGRITILADLEEGRTVTVSIHDEGPGMEKEQLSKIGQPFYTTKEKGTGLGMMVTYKIVDNHHGQINAYSQTGEGTTFYIRFPSSRAQPVLPAIS</sequence>
<dbReference type="InterPro" id="IPR036097">
    <property type="entry name" value="HisK_dim/P_sf"/>
</dbReference>
<keyword evidence="4" id="KW-0808">Transferase</keyword>
<dbReference type="EC" id="2.7.13.3" evidence="2"/>
<reference evidence="13 14" key="1">
    <citation type="journal article" date="2014" name="Int. J. Syst. Evol. Microbiol.">
        <title>Complete genome sequence of Corynebacterium casei LMG S-19264T (=DSM 44701T), isolated from a smear-ripened cheese.</title>
        <authorList>
            <consortium name="US DOE Joint Genome Institute (JGI-PGF)"/>
            <person name="Walter F."/>
            <person name="Albersmeier A."/>
            <person name="Kalinowski J."/>
            <person name="Ruckert C."/>
        </authorList>
    </citation>
    <scope>NUCLEOTIDE SEQUENCE [LARGE SCALE GENOMIC DNA]</scope>
    <source>
        <strain evidence="13 14">CGMCC 1.15286</strain>
    </source>
</reference>
<keyword evidence="9" id="KW-0902">Two-component regulatory system</keyword>
<dbReference type="Gene3D" id="3.30.450.20">
    <property type="entry name" value="PAS domain"/>
    <property type="match status" value="1"/>
</dbReference>
<dbReference type="SUPFAM" id="SSF47384">
    <property type="entry name" value="Homodimeric domain of signal transducing histidine kinase"/>
    <property type="match status" value="1"/>
</dbReference>
<dbReference type="GO" id="GO:0016020">
    <property type="term" value="C:membrane"/>
    <property type="evidence" value="ECO:0007669"/>
    <property type="project" value="UniProtKB-UniRule"/>
</dbReference>
<dbReference type="InterPro" id="IPR005330">
    <property type="entry name" value="MHYT_dom"/>
</dbReference>
<dbReference type="Pfam" id="PF13426">
    <property type="entry name" value="PAS_9"/>
    <property type="match status" value="1"/>
</dbReference>
<dbReference type="Gene3D" id="3.30.565.10">
    <property type="entry name" value="Histidine kinase-like ATPase, C-terminal domain"/>
    <property type="match status" value="1"/>
</dbReference>
<evidence type="ECO:0000256" key="8">
    <source>
        <dbReference type="ARBA" id="ARBA00022969"/>
    </source>
</evidence>
<dbReference type="InterPro" id="IPR000014">
    <property type="entry name" value="PAS"/>
</dbReference>
<dbReference type="GO" id="GO:0000155">
    <property type="term" value="F:phosphorelay sensor kinase activity"/>
    <property type="evidence" value="ECO:0007669"/>
    <property type="project" value="InterPro"/>
</dbReference>
<evidence type="ECO:0000256" key="5">
    <source>
        <dbReference type="ARBA" id="ARBA00022741"/>
    </source>
</evidence>
<dbReference type="SMART" id="SM00091">
    <property type="entry name" value="PAS"/>
    <property type="match status" value="1"/>
</dbReference>
<evidence type="ECO:0000256" key="9">
    <source>
        <dbReference type="ARBA" id="ARBA00023012"/>
    </source>
</evidence>
<feature type="domain" description="Histidine kinase" evidence="11">
    <location>
        <begin position="375"/>
        <end position="580"/>
    </location>
</feature>
<comment type="catalytic activity">
    <reaction evidence="1">
        <text>ATP + protein L-histidine = ADP + protein N-phospho-L-histidine.</text>
        <dbReference type="EC" id="2.7.13.3"/>
    </reaction>
</comment>
<dbReference type="FunFam" id="1.10.287.130:FF:000040">
    <property type="entry name" value="PAS domain-containing sensor histidine kinase"/>
    <property type="match status" value="1"/>
</dbReference>
<protein>
    <recommendedName>
        <fullName evidence="2">histidine kinase</fullName>
        <ecNumber evidence="2">2.7.13.3</ecNumber>
    </recommendedName>
</protein>
<dbReference type="GO" id="GO:0030435">
    <property type="term" value="P:sporulation resulting in formation of a cellular spore"/>
    <property type="evidence" value="ECO:0007669"/>
    <property type="project" value="UniProtKB-KW"/>
</dbReference>
<keyword evidence="10" id="KW-1133">Transmembrane helix</keyword>
<evidence type="ECO:0000313" key="13">
    <source>
        <dbReference type="EMBL" id="GGG66107.1"/>
    </source>
</evidence>
<evidence type="ECO:0000256" key="1">
    <source>
        <dbReference type="ARBA" id="ARBA00000085"/>
    </source>
</evidence>
<keyword evidence="10" id="KW-0812">Transmembrane</keyword>
<feature type="transmembrane region" description="Helical" evidence="10">
    <location>
        <begin position="44"/>
        <end position="66"/>
    </location>
</feature>
<dbReference type="NCBIfam" id="TIGR00229">
    <property type="entry name" value="sensory_box"/>
    <property type="match status" value="1"/>
</dbReference>
<keyword evidence="6" id="KW-0418">Kinase</keyword>
<feature type="transmembrane region" description="Helical" evidence="10">
    <location>
        <begin position="78"/>
        <end position="97"/>
    </location>
</feature>
<organism evidence="13 14">
    <name type="scientific">Paenibacillus radicis</name>
    <name type="common">ex Gao et al. 2016</name>
    <dbReference type="NCBI Taxonomy" id="1737354"/>
    <lineage>
        <taxon>Bacteria</taxon>
        <taxon>Bacillati</taxon>
        <taxon>Bacillota</taxon>
        <taxon>Bacilli</taxon>
        <taxon>Bacillales</taxon>
        <taxon>Paenibacillaceae</taxon>
        <taxon>Paenibacillus</taxon>
    </lineage>
</organism>
<dbReference type="PROSITE" id="PS50109">
    <property type="entry name" value="HIS_KIN"/>
    <property type="match status" value="1"/>
</dbReference>
<keyword evidence="10" id="KW-0472">Membrane</keyword>
<dbReference type="GO" id="GO:0005524">
    <property type="term" value="F:ATP binding"/>
    <property type="evidence" value="ECO:0007669"/>
    <property type="project" value="UniProtKB-KW"/>
</dbReference>
<comment type="caution">
    <text evidence="13">The sequence shown here is derived from an EMBL/GenBank/DDBJ whole genome shotgun (WGS) entry which is preliminary data.</text>
</comment>
<dbReference type="SUPFAM" id="SSF55785">
    <property type="entry name" value="PYP-like sensor domain (PAS domain)"/>
    <property type="match status" value="1"/>
</dbReference>
<accession>A0A917LXW4</accession>
<feature type="transmembrane region" description="Helical" evidence="10">
    <location>
        <begin position="12"/>
        <end position="32"/>
    </location>
</feature>
<feature type="transmembrane region" description="Helical" evidence="10">
    <location>
        <begin position="104"/>
        <end position="125"/>
    </location>
</feature>
<evidence type="ECO:0000256" key="4">
    <source>
        <dbReference type="ARBA" id="ARBA00022679"/>
    </source>
</evidence>
<dbReference type="CDD" id="cd00075">
    <property type="entry name" value="HATPase"/>
    <property type="match status" value="1"/>
</dbReference>
<evidence type="ECO:0000259" key="11">
    <source>
        <dbReference type="PROSITE" id="PS50109"/>
    </source>
</evidence>
<evidence type="ECO:0000256" key="3">
    <source>
        <dbReference type="ARBA" id="ARBA00022553"/>
    </source>
</evidence>
<dbReference type="PANTHER" id="PTHR43065">
    <property type="entry name" value="SENSOR HISTIDINE KINASE"/>
    <property type="match status" value="1"/>
</dbReference>
<dbReference type="Gene3D" id="1.10.287.130">
    <property type="match status" value="1"/>
</dbReference>
<dbReference type="RefSeq" id="WP_188888904.1">
    <property type="nucleotide sequence ID" value="NZ_BMHY01000003.1"/>
</dbReference>
<dbReference type="AlphaFoldDB" id="A0A917LXW4"/>
<dbReference type="PANTHER" id="PTHR43065:SF34">
    <property type="entry name" value="SPORULATION KINASE A"/>
    <property type="match status" value="1"/>
</dbReference>
<dbReference type="InterPro" id="IPR003594">
    <property type="entry name" value="HATPase_dom"/>
</dbReference>
<dbReference type="EMBL" id="BMHY01000003">
    <property type="protein sequence ID" value="GGG66107.1"/>
    <property type="molecule type" value="Genomic_DNA"/>
</dbReference>
<dbReference type="CDD" id="cd00082">
    <property type="entry name" value="HisKA"/>
    <property type="match status" value="1"/>
</dbReference>
<dbReference type="SMART" id="SM00387">
    <property type="entry name" value="HATPase_c"/>
    <property type="match status" value="1"/>
</dbReference>
<evidence type="ECO:0000313" key="14">
    <source>
        <dbReference type="Proteomes" id="UP000600247"/>
    </source>
</evidence>
<dbReference type="CDD" id="cd00130">
    <property type="entry name" value="PAS"/>
    <property type="match status" value="1"/>
</dbReference>
<proteinExistence type="predicted"/>
<evidence type="ECO:0000256" key="7">
    <source>
        <dbReference type="ARBA" id="ARBA00022840"/>
    </source>
</evidence>
<dbReference type="SMART" id="SM00388">
    <property type="entry name" value="HisKA"/>
    <property type="match status" value="1"/>
</dbReference>
<feature type="transmembrane region" description="Helical" evidence="10">
    <location>
        <begin position="137"/>
        <end position="158"/>
    </location>
</feature>
<evidence type="ECO:0000259" key="12">
    <source>
        <dbReference type="PROSITE" id="PS50924"/>
    </source>
</evidence>
<feature type="domain" description="MHYT" evidence="12">
    <location>
        <begin position="8"/>
        <end position="191"/>
    </location>
</feature>
<dbReference type="PROSITE" id="PS50924">
    <property type="entry name" value="MHYT"/>
    <property type="match status" value="1"/>
</dbReference>
<evidence type="ECO:0000256" key="6">
    <source>
        <dbReference type="ARBA" id="ARBA00022777"/>
    </source>
</evidence>
<dbReference type="Pfam" id="PF02518">
    <property type="entry name" value="HATPase_c"/>
    <property type="match status" value="1"/>
</dbReference>
<dbReference type="InterPro" id="IPR003661">
    <property type="entry name" value="HisK_dim/P_dom"/>
</dbReference>
<keyword evidence="7" id="KW-0067">ATP-binding</keyword>
<dbReference type="InterPro" id="IPR004358">
    <property type="entry name" value="Sig_transdc_His_kin-like_C"/>
</dbReference>
<dbReference type="InterPro" id="IPR036890">
    <property type="entry name" value="HATPase_C_sf"/>
</dbReference>
<keyword evidence="3" id="KW-0597">Phosphoprotein</keyword>
<dbReference type="Pfam" id="PF00512">
    <property type="entry name" value="HisKA"/>
    <property type="match status" value="1"/>
</dbReference>
<name>A0A917LXW4_9BACL</name>
<dbReference type="SUPFAM" id="SSF55874">
    <property type="entry name" value="ATPase domain of HSP90 chaperone/DNA topoisomerase II/histidine kinase"/>
    <property type="match status" value="1"/>
</dbReference>
<keyword evidence="8" id="KW-0749">Sporulation</keyword>
<evidence type="ECO:0000256" key="2">
    <source>
        <dbReference type="ARBA" id="ARBA00012438"/>
    </source>
</evidence>
<dbReference type="PRINTS" id="PR00344">
    <property type="entry name" value="BCTRLSENSOR"/>
</dbReference>
<keyword evidence="5" id="KW-0547">Nucleotide-binding</keyword>
<dbReference type="InterPro" id="IPR035965">
    <property type="entry name" value="PAS-like_dom_sf"/>
</dbReference>
<gene>
    <name evidence="13" type="ORF">GCM10010918_20610</name>
</gene>
<dbReference type="InterPro" id="IPR005467">
    <property type="entry name" value="His_kinase_dom"/>
</dbReference>
<feature type="transmembrane region" description="Helical" evidence="10">
    <location>
        <begin position="204"/>
        <end position="230"/>
    </location>
</feature>
<evidence type="ECO:0000256" key="10">
    <source>
        <dbReference type="PROSITE-ProRule" id="PRU00244"/>
    </source>
</evidence>
<dbReference type="Proteomes" id="UP000600247">
    <property type="component" value="Unassembled WGS sequence"/>
</dbReference>
<keyword evidence="14" id="KW-1185">Reference proteome</keyword>